<evidence type="ECO:0000256" key="1">
    <source>
        <dbReference type="ARBA" id="ARBA00023242"/>
    </source>
</evidence>
<feature type="domain" description="Zn(2)-C6 fungal-type" evidence="3">
    <location>
        <begin position="12"/>
        <end position="42"/>
    </location>
</feature>
<dbReference type="InterPro" id="IPR036864">
    <property type="entry name" value="Zn2-C6_fun-type_DNA-bd_sf"/>
</dbReference>
<proteinExistence type="predicted"/>
<evidence type="ECO:0000313" key="5">
    <source>
        <dbReference type="Proteomes" id="UP000799424"/>
    </source>
</evidence>
<dbReference type="InterPro" id="IPR053157">
    <property type="entry name" value="Sterol_Uptake_Regulator"/>
</dbReference>
<dbReference type="GO" id="GO:0001228">
    <property type="term" value="F:DNA-binding transcription activator activity, RNA polymerase II-specific"/>
    <property type="evidence" value="ECO:0007669"/>
    <property type="project" value="TreeGrafter"/>
</dbReference>
<dbReference type="OrthoDB" id="4937900at2759"/>
<dbReference type="SUPFAM" id="SSF57701">
    <property type="entry name" value="Zn2/Cys6 DNA-binding domain"/>
    <property type="match status" value="1"/>
</dbReference>
<dbReference type="Proteomes" id="UP000799424">
    <property type="component" value="Unassembled WGS sequence"/>
</dbReference>
<keyword evidence="1" id="KW-0539">Nucleus</keyword>
<dbReference type="PANTHER" id="PTHR47784:SF4">
    <property type="entry name" value="ZN(II)2CYS6 TRANSCRIPTION FACTOR (EUROFUNG)"/>
    <property type="match status" value="1"/>
</dbReference>
<dbReference type="AlphaFoldDB" id="A0A6A6ZK94"/>
<dbReference type="Gene3D" id="4.10.240.10">
    <property type="entry name" value="Zn(2)-C6 fungal-type DNA-binding domain"/>
    <property type="match status" value="1"/>
</dbReference>
<dbReference type="PROSITE" id="PS50048">
    <property type="entry name" value="ZN2_CY6_FUNGAL_2"/>
    <property type="match status" value="1"/>
</dbReference>
<keyword evidence="5" id="KW-1185">Reference proteome</keyword>
<protein>
    <recommendedName>
        <fullName evidence="3">Zn(2)-C6 fungal-type domain-containing protein</fullName>
    </recommendedName>
</protein>
<evidence type="ECO:0000313" key="4">
    <source>
        <dbReference type="EMBL" id="KAF2821501.1"/>
    </source>
</evidence>
<dbReference type="GO" id="GO:0008270">
    <property type="term" value="F:zinc ion binding"/>
    <property type="evidence" value="ECO:0007669"/>
    <property type="project" value="InterPro"/>
</dbReference>
<feature type="region of interest" description="Disordered" evidence="2">
    <location>
        <begin position="44"/>
        <end position="67"/>
    </location>
</feature>
<accession>A0A6A6ZK94</accession>
<dbReference type="CDD" id="cd00067">
    <property type="entry name" value="GAL4"/>
    <property type="match status" value="1"/>
</dbReference>
<dbReference type="EMBL" id="MU006237">
    <property type="protein sequence ID" value="KAF2821501.1"/>
    <property type="molecule type" value="Genomic_DNA"/>
</dbReference>
<name>A0A6A6ZK94_9PLEO</name>
<gene>
    <name evidence="4" type="ORF">CC86DRAFT_397449</name>
</gene>
<dbReference type="Pfam" id="PF00172">
    <property type="entry name" value="Zn_clus"/>
    <property type="match status" value="1"/>
</dbReference>
<evidence type="ECO:0000259" key="3">
    <source>
        <dbReference type="PROSITE" id="PS50048"/>
    </source>
</evidence>
<evidence type="ECO:0000256" key="2">
    <source>
        <dbReference type="SAM" id="MobiDB-lite"/>
    </source>
</evidence>
<feature type="compositionally biased region" description="Basic and acidic residues" evidence="2">
    <location>
        <begin position="53"/>
        <end position="67"/>
    </location>
</feature>
<dbReference type="SMART" id="SM00066">
    <property type="entry name" value="GAL4"/>
    <property type="match status" value="1"/>
</dbReference>
<dbReference type="InterPro" id="IPR001138">
    <property type="entry name" value="Zn2Cys6_DnaBD"/>
</dbReference>
<dbReference type="PROSITE" id="PS00463">
    <property type="entry name" value="ZN2_CY6_FUNGAL_1"/>
    <property type="match status" value="1"/>
</dbReference>
<dbReference type="PANTHER" id="PTHR47784">
    <property type="entry name" value="STEROL UPTAKE CONTROL PROTEIN 2"/>
    <property type="match status" value="1"/>
</dbReference>
<reference evidence="4" key="1">
    <citation type="journal article" date="2020" name="Stud. Mycol.">
        <title>101 Dothideomycetes genomes: a test case for predicting lifestyles and emergence of pathogens.</title>
        <authorList>
            <person name="Haridas S."/>
            <person name="Albert R."/>
            <person name="Binder M."/>
            <person name="Bloem J."/>
            <person name="Labutti K."/>
            <person name="Salamov A."/>
            <person name="Andreopoulos B."/>
            <person name="Baker S."/>
            <person name="Barry K."/>
            <person name="Bills G."/>
            <person name="Bluhm B."/>
            <person name="Cannon C."/>
            <person name="Castanera R."/>
            <person name="Culley D."/>
            <person name="Daum C."/>
            <person name="Ezra D."/>
            <person name="Gonzalez J."/>
            <person name="Henrissat B."/>
            <person name="Kuo A."/>
            <person name="Liang C."/>
            <person name="Lipzen A."/>
            <person name="Lutzoni F."/>
            <person name="Magnuson J."/>
            <person name="Mondo S."/>
            <person name="Nolan M."/>
            <person name="Ohm R."/>
            <person name="Pangilinan J."/>
            <person name="Park H.-J."/>
            <person name="Ramirez L."/>
            <person name="Alfaro M."/>
            <person name="Sun H."/>
            <person name="Tritt A."/>
            <person name="Yoshinaga Y."/>
            <person name="Zwiers L.-H."/>
            <person name="Turgeon B."/>
            <person name="Goodwin S."/>
            <person name="Spatafora J."/>
            <person name="Crous P."/>
            <person name="Grigoriev I."/>
        </authorList>
    </citation>
    <scope>NUCLEOTIDE SEQUENCE</scope>
    <source>
        <strain evidence="4">CBS 113818</strain>
    </source>
</reference>
<sequence>MLRRSHKKSRGGCVECKRRHVKCDENRPICRLCVLSDRDCSFASQDQQQQHDPSSRERSIESDRRHGETVLDLRNITPLTPVSIVDSPGNLPAQHPHDASLDDAINFDHMELLIHAIQDREMFEIGTGVGEYHASGIALGLKEALAAPYLMHELLAFSAQHMAFLHPERSAHYLHQAVSLQTRAISLFNTTWTEVNKSNCVAILLFSSILGHHLLADTLRKRDPGGLDAFIAHYVQCVEMHRGIYTIAKSAWPLLMQSELEPILTQSTAFTSRQPKGNDCEPIKKLINNSTALSQVEKDACHHTIQYLQVGIDAVAAKQEIFVNRHQMIYSLTMLVPPEMAALLAKKQPEALVLLAYYAILLHHGRELWQSGDAGLYVFGLINGYLGEEWDEWMQYPREKIVGDMAME</sequence>
<organism evidence="4 5">
    <name type="scientific">Ophiobolus disseminans</name>
    <dbReference type="NCBI Taxonomy" id="1469910"/>
    <lineage>
        <taxon>Eukaryota</taxon>
        <taxon>Fungi</taxon>
        <taxon>Dikarya</taxon>
        <taxon>Ascomycota</taxon>
        <taxon>Pezizomycotina</taxon>
        <taxon>Dothideomycetes</taxon>
        <taxon>Pleosporomycetidae</taxon>
        <taxon>Pleosporales</taxon>
        <taxon>Pleosporineae</taxon>
        <taxon>Phaeosphaeriaceae</taxon>
        <taxon>Ophiobolus</taxon>
    </lineage>
</organism>